<name>A0A4Q7NX03_9ACTN</name>
<comment type="caution">
    <text evidence="4">The sequence shown here is derived from an EMBL/GenBank/DDBJ whole genome shotgun (WGS) entry which is preliminary data.</text>
</comment>
<dbReference type="AlphaFoldDB" id="A0A4Q7NX03"/>
<dbReference type="InterPro" id="IPR031107">
    <property type="entry name" value="Small_HSP"/>
</dbReference>
<dbReference type="SUPFAM" id="SSF49764">
    <property type="entry name" value="HSP20-like chaperones"/>
    <property type="match status" value="1"/>
</dbReference>
<dbReference type="InterPro" id="IPR002068">
    <property type="entry name" value="A-crystallin/Hsp20_dom"/>
</dbReference>
<gene>
    <name evidence="4" type="ORF">EV189_0162</name>
</gene>
<dbReference type="InterPro" id="IPR008978">
    <property type="entry name" value="HSP20-like_chaperone"/>
</dbReference>
<keyword evidence="5" id="KW-1185">Reference proteome</keyword>
<dbReference type="OrthoDB" id="5242916at2"/>
<evidence type="ECO:0000313" key="4">
    <source>
        <dbReference type="EMBL" id="RZS90932.1"/>
    </source>
</evidence>
<accession>A0A4Q7NX03</accession>
<evidence type="ECO:0000259" key="3">
    <source>
        <dbReference type="PROSITE" id="PS01031"/>
    </source>
</evidence>
<organism evidence="4 5">
    <name type="scientific">Motilibacter rhizosphaerae</name>
    <dbReference type="NCBI Taxonomy" id="598652"/>
    <lineage>
        <taxon>Bacteria</taxon>
        <taxon>Bacillati</taxon>
        <taxon>Actinomycetota</taxon>
        <taxon>Actinomycetes</taxon>
        <taxon>Motilibacterales</taxon>
        <taxon>Motilibacteraceae</taxon>
        <taxon>Motilibacter</taxon>
    </lineage>
</organism>
<dbReference type="Proteomes" id="UP000293638">
    <property type="component" value="Unassembled WGS sequence"/>
</dbReference>
<proteinExistence type="inferred from homology"/>
<evidence type="ECO:0000313" key="5">
    <source>
        <dbReference type="Proteomes" id="UP000293638"/>
    </source>
</evidence>
<dbReference type="PROSITE" id="PS01031">
    <property type="entry name" value="SHSP"/>
    <property type="match status" value="1"/>
</dbReference>
<dbReference type="EMBL" id="SGXD01000001">
    <property type="protein sequence ID" value="RZS90932.1"/>
    <property type="molecule type" value="Genomic_DNA"/>
</dbReference>
<reference evidence="4 5" key="1">
    <citation type="submission" date="2019-02" db="EMBL/GenBank/DDBJ databases">
        <title>Genomic Encyclopedia of Type Strains, Phase IV (KMG-IV): sequencing the most valuable type-strain genomes for metagenomic binning, comparative biology and taxonomic classification.</title>
        <authorList>
            <person name="Goeker M."/>
        </authorList>
    </citation>
    <scope>NUCLEOTIDE SEQUENCE [LARGE SCALE GENOMIC DNA]</scope>
    <source>
        <strain evidence="4 5">DSM 45622</strain>
    </source>
</reference>
<comment type="similarity">
    <text evidence="1 2">Belongs to the small heat shock protein (HSP20) family.</text>
</comment>
<dbReference type="PANTHER" id="PTHR11527">
    <property type="entry name" value="HEAT-SHOCK PROTEIN 20 FAMILY MEMBER"/>
    <property type="match status" value="1"/>
</dbReference>
<feature type="domain" description="SHSP" evidence="3">
    <location>
        <begin position="32"/>
        <end position="146"/>
    </location>
</feature>
<evidence type="ECO:0000256" key="1">
    <source>
        <dbReference type="PROSITE-ProRule" id="PRU00285"/>
    </source>
</evidence>
<protein>
    <submittedName>
        <fullName evidence="4">HSP20 family protein</fullName>
    </submittedName>
</protein>
<evidence type="ECO:0000256" key="2">
    <source>
        <dbReference type="RuleBase" id="RU003616"/>
    </source>
</evidence>
<sequence>MQLFDTRGLDPFLADFDRLAQRVLGASATPRAAAPVSGIPFDVVRRGDALVLEFDMPGADWSDLDVRVEGRAVTVSAKRQPVEPEGSVVYARGRFTGEFRQQITFPDGLDLEALEASWEHGVLALRVPVLASAQPRRVEVRGVPQPPADQRSIAG</sequence>
<dbReference type="Pfam" id="PF00011">
    <property type="entry name" value="HSP20"/>
    <property type="match status" value="1"/>
</dbReference>
<dbReference type="CDD" id="cd06464">
    <property type="entry name" value="ACD_sHsps-like"/>
    <property type="match status" value="1"/>
</dbReference>
<dbReference type="RefSeq" id="WP_130491056.1">
    <property type="nucleotide sequence ID" value="NZ_SGXD01000001.1"/>
</dbReference>
<dbReference type="Gene3D" id="2.60.40.790">
    <property type="match status" value="1"/>
</dbReference>